<accession>A0A086XXR4</accession>
<feature type="domain" description="Glycosyl transferase family 28 C-terminal" evidence="1">
    <location>
        <begin position="220"/>
        <end position="353"/>
    </location>
</feature>
<dbReference type="RefSeq" id="WP_036636986.1">
    <property type="nucleotide sequence ID" value="NZ_JFZB01000012.1"/>
</dbReference>
<organism evidence="2 3">
    <name type="scientific">Paenirhodobacter enshiensis</name>
    <dbReference type="NCBI Taxonomy" id="1105367"/>
    <lineage>
        <taxon>Bacteria</taxon>
        <taxon>Pseudomonadati</taxon>
        <taxon>Pseudomonadota</taxon>
        <taxon>Alphaproteobacteria</taxon>
        <taxon>Rhodobacterales</taxon>
        <taxon>Rhodobacter group</taxon>
        <taxon>Paenirhodobacter</taxon>
    </lineage>
</organism>
<proteinExistence type="predicted"/>
<dbReference type="PANTHER" id="PTHR21015:SF28">
    <property type="entry name" value="SLL1722 PROTEIN"/>
    <property type="match status" value="1"/>
</dbReference>
<protein>
    <submittedName>
        <fullName evidence="2">Glycosyl transferase</fullName>
    </submittedName>
</protein>
<sequence length="381" mass="40413">MTVTASPRVLFYVQHLLGIGHLARASRIAQALARDGFEVTMVTGGLPVPGFPGPGVAHVALPAIAAGAEGFADLVDEAGRPIDDAFKAERRDLLLDTYRAIAPDVVLIEAFPFGRRQVRFELLPLLDAIHARPHRPLVLSSVRDILQENRKPRRNEESLALIEARFDGVLVHGDPAFIRLEDSFPLAGRIGSRILYTGLVAPEPPEPPSERWDVVVSAGGGAVGGDLIRAALAARDRLDPALSWCLIAGPNLPEAEYSALVAAAPPQVALFRFRKDFAQLLAGAQVSVSQAGYNTACDILRAGCRAVLVPYAAGGETEQTTRAAHLPAEVVTEADLSPDTLATAIGRALERPAASLPQLDLNGAANTAKLLRRMLEGGSAS</sequence>
<evidence type="ECO:0000313" key="2">
    <source>
        <dbReference type="EMBL" id="KFI26814.1"/>
    </source>
</evidence>
<dbReference type="STRING" id="1105367.CG50_00675"/>
<evidence type="ECO:0000313" key="3">
    <source>
        <dbReference type="Proteomes" id="UP000028824"/>
    </source>
</evidence>
<dbReference type="GO" id="GO:0016758">
    <property type="term" value="F:hexosyltransferase activity"/>
    <property type="evidence" value="ECO:0007669"/>
    <property type="project" value="InterPro"/>
</dbReference>
<comment type="caution">
    <text evidence="2">The sequence shown here is derived from an EMBL/GenBank/DDBJ whole genome shotgun (WGS) entry which is preliminary data.</text>
</comment>
<dbReference type="AlphaFoldDB" id="A0A086XXR4"/>
<name>A0A086XXR4_9RHOB</name>
<dbReference type="SUPFAM" id="SSF53756">
    <property type="entry name" value="UDP-Glycosyltransferase/glycogen phosphorylase"/>
    <property type="match status" value="1"/>
</dbReference>
<dbReference type="Pfam" id="PF04101">
    <property type="entry name" value="Glyco_tran_28_C"/>
    <property type="match status" value="1"/>
</dbReference>
<dbReference type="Gene3D" id="3.40.50.2000">
    <property type="entry name" value="Glycogen Phosphorylase B"/>
    <property type="match status" value="1"/>
</dbReference>
<dbReference type="EMBL" id="JFZB01000012">
    <property type="protein sequence ID" value="KFI26814.1"/>
    <property type="molecule type" value="Genomic_DNA"/>
</dbReference>
<dbReference type="Proteomes" id="UP000028824">
    <property type="component" value="Unassembled WGS sequence"/>
</dbReference>
<evidence type="ECO:0000259" key="1">
    <source>
        <dbReference type="Pfam" id="PF04101"/>
    </source>
</evidence>
<keyword evidence="2" id="KW-0808">Transferase</keyword>
<dbReference type="eggNOG" id="COG4671">
    <property type="taxonomic scope" value="Bacteria"/>
</dbReference>
<dbReference type="PANTHER" id="PTHR21015">
    <property type="entry name" value="UDP-N-ACETYLGLUCOSAMINE--N-ACETYLMURAMYL-(PENTAPEPTIDE) PYROPHOSPHORYL-UNDECAPRENOL N-ACETYLGLUCOSAMINE TRANSFERASE 1"/>
    <property type="match status" value="1"/>
</dbReference>
<gene>
    <name evidence="2" type="ORF">CG50_00675</name>
</gene>
<dbReference type="OrthoDB" id="503443at2"/>
<reference evidence="2 3" key="1">
    <citation type="submission" date="2014-03" db="EMBL/GenBank/DDBJ databases">
        <title>Genome of Paenirhodobacter enshiensis DW2-9.</title>
        <authorList>
            <person name="Wang D."/>
            <person name="Wang G."/>
        </authorList>
    </citation>
    <scope>NUCLEOTIDE SEQUENCE [LARGE SCALE GENOMIC DNA]</scope>
    <source>
        <strain evidence="2 3">DW2-9</strain>
    </source>
</reference>
<keyword evidence="3" id="KW-1185">Reference proteome</keyword>
<dbReference type="InterPro" id="IPR007235">
    <property type="entry name" value="Glyco_trans_28_C"/>
</dbReference>